<dbReference type="SUPFAM" id="SSF51905">
    <property type="entry name" value="FAD/NAD(P)-binding domain"/>
    <property type="match status" value="2"/>
</dbReference>
<evidence type="ECO:0000256" key="4">
    <source>
        <dbReference type="ARBA" id="ARBA00023002"/>
    </source>
</evidence>
<feature type="region of interest" description="Disordered" evidence="5">
    <location>
        <begin position="481"/>
        <end position="531"/>
    </location>
</feature>
<keyword evidence="4" id="KW-0560">Oxidoreductase</keyword>
<feature type="compositionally biased region" description="Low complexity" evidence="5">
    <location>
        <begin position="433"/>
        <end position="446"/>
    </location>
</feature>
<dbReference type="OrthoDB" id="66881at2759"/>
<protein>
    <submittedName>
        <fullName evidence="6">FAD/NAD(P)-binding domain-containing protein</fullName>
    </submittedName>
</protein>
<keyword evidence="7" id="KW-1185">Reference proteome</keyword>
<dbReference type="STRING" id="215250.A0A316YRV1"/>
<reference evidence="6 7" key="1">
    <citation type="journal article" date="2018" name="Mol. Biol. Evol.">
        <title>Broad Genomic Sampling Reveals a Smut Pathogenic Ancestry of the Fungal Clade Ustilaginomycotina.</title>
        <authorList>
            <person name="Kijpornyongpan T."/>
            <person name="Mondo S.J."/>
            <person name="Barry K."/>
            <person name="Sandor L."/>
            <person name="Lee J."/>
            <person name="Lipzen A."/>
            <person name="Pangilinan J."/>
            <person name="LaButti K."/>
            <person name="Hainaut M."/>
            <person name="Henrissat B."/>
            <person name="Grigoriev I.V."/>
            <person name="Spatafora J.W."/>
            <person name="Aime M.C."/>
        </authorList>
    </citation>
    <scope>NUCLEOTIDE SEQUENCE [LARGE SCALE GENOMIC DNA]</scope>
    <source>
        <strain evidence="6 7">MCA 4198</strain>
    </source>
</reference>
<dbReference type="Pfam" id="PF00743">
    <property type="entry name" value="FMO-like"/>
    <property type="match status" value="2"/>
</dbReference>
<comment type="similarity">
    <text evidence="1">Belongs to the FMO family.</text>
</comment>
<dbReference type="EMBL" id="KZ819635">
    <property type="protein sequence ID" value="PWN91544.1"/>
    <property type="molecule type" value="Genomic_DNA"/>
</dbReference>
<sequence>MEAGGEMRVAIIGAGSAGMVMAKTLKEMAKSVQRPISYRVFERRSKVGGIWQLDADPGSCWLAGEDPTSGRLVELSKQGSGRLRVGWNGSVPPGPMFQGLRTNIPSDLMAYRDVPFREGTDLFPSREIVQSYLEEYGKDLADENVQLNTEVVSVTKEGECWKVKCRGQSEEEEDIYTHVVVASGRCNTPNIPNIPGLQHFKGKIMHSAWYRDPCEFRGKTVLVVGNASSGMDIARELAGYITRTLPSGYTPETWPEQVKGNGKVNVISSWESLEKPPPMDFNPLDPSSPEWCRKVQVRGRIKAVHEDGAIVFEEGEDVKSGQVDVIVFATGFLFDFPFLKQNQGALLKAPILPHFEGNDSGGRPSSTMFNLDDWLLFHARDKTICFLGMPVTVVPFPLTDAQARYVANRWAGLCPPLPQLDTTIPPPDASRWTSKSATAPTTTSSSQNHAEDVRLEPVQHVFGYPSDVAYVDELMRLLPGPTAGREAPWDKGNAADSGPRERGPEKDYLTTSWRRDRRANGKTLRRATLGY</sequence>
<dbReference type="PANTHER" id="PTHR23023">
    <property type="entry name" value="DIMETHYLANILINE MONOOXYGENASE"/>
    <property type="match status" value="1"/>
</dbReference>
<accession>A0A316YRV1</accession>
<dbReference type="Proteomes" id="UP000245768">
    <property type="component" value="Unassembled WGS sequence"/>
</dbReference>
<keyword evidence="3" id="KW-0274">FAD</keyword>
<evidence type="ECO:0000313" key="6">
    <source>
        <dbReference type="EMBL" id="PWN91544.1"/>
    </source>
</evidence>
<feature type="compositionally biased region" description="Basic and acidic residues" evidence="5">
    <location>
        <begin position="498"/>
        <end position="508"/>
    </location>
</feature>
<name>A0A316YRV1_9BASI</name>
<dbReference type="InParanoid" id="A0A316YRV1"/>
<gene>
    <name evidence="6" type="ORF">FA10DRAFT_300145</name>
</gene>
<dbReference type="InterPro" id="IPR050346">
    <property type="entry name" value="FMO-like"/>
</dbReference>
<dbReference type="AlphaFoldDB" id="A0A316YRV1"/>
<evidence type="ECO:0000256" key="3">
    <source>
        <dbReference type="ARBA" id="ARBA00022827"/>
    </source>
</evidence>
<dbReference type="FunCoup" id="A0A316YRV1">
    <property type="interactions" value="27"/>
</dbReference>
<dbReference type="InterPro" id="IPR020946">
    <property type="entry name" value="Flavin_mOase-like"/>
</dbReference>
<dbReference type="Gene3D" id="3.50.50.60">
    <property type="entry name" value="FAD/NAD(P)-binding domain"/>
    <property type="match status" value="2"/>
</dbReference>
<dbReference type="GO" id="GO:0050661">
    <property type="term" value="F:NADP binding"/>
    <property type="evidence" value="ECO:0007669"/>
    <property type="project" value="InterPro"/>
</dbReference>
<evidence type="ECO:0000256" key="2">
    <source>
        <dbReference type="ARBA" id="ARBA00022630"/>
    </source>
</evidence>
<dbReference type="InterPro" id="IPR036188">
    <property type="entry name" value="FAD/NAD-bd_sf"/>
</dbReference>
<dbReference type="GO" id="GO:0050660">
    <property type="term" value="F:flavin adenine dinucleotide binding"/>
    <property type="evidence" value="ECO:0007669"/>
    <property type="project" value="InterPro"/>
</dbReference>
<proteinExistence type="inferred from homology"/>
<evidence type="ECO:0000256" key="1">
    <source>
        <dbReference type="ARBA" id="ARBA00009183"/>
    </source>
</evidence>
<feature type="region of interest" description="Disordered" evidence="5">
    <location>
        <begin position="417"/>
        <end position="452"/>
    </location>
</feature>
<dbReference type="GeneID" id="37046715"/>
<organism evidence="6 7">
    <name type="scientific">Acaromyces ingoldii</name>
    <dbReference type="NCBI Taxonomy" id="215250"/>
    <lineage>
        <taxon>Eukaryota</taxon>
        <taxon>Fungi</taxon>
        <taxon>Dikarya</taxon>
        <taxon>Basidiomycota</taxon>
        <taxon>Ustilaginomycotina</taxon>
        <taxon>Exobasidiomycetes</taxon>
        <taxon>Exobasidiales</taxon>
        <taxon>Cryptobasidiaceae</taxon>
        <taxon>Acaromyces</taxon>
    </lineage>
</organism>
<keyword evidence="2" id="KW-0285">Flavoprotein</keyword>
<dbReference type="GO" id="GO:0004499">
    <property type="term" value="F:N,N-dimethylaniline monooxygenase activity"/>
    <property type="evidence" value="ECO:0007669"/>
    <property type="project" value="InterPro"/>
</dbReference>
<dbReference type="RefSeq" id="XP_025378742.1">
    <property type="nucleotide sequence ID" value="XM_025524799.1"/>
</dbReference>
<evidence type="ECO:0000313" key="7">
    <source>
        <dbReference type="Proteomes" id="UP000245768"/>
    </source>
</evidence>
<evidence type="ECO:0000256" key="5">
    <source>
        <dbReference type="SAM" id="MobiDB-lite"/>
    </source>
</evidence>